<keyword evidence="4" id="KW-1185">Reference proteome</keyword>
<proteinExistence type="predicted"/>
<dbReference type="EMBL" id="ATLK01000001">
    <property type="protein sequence ID" value="KFF31779.1"/>
    <property type="molecule type" value="Genomic_DNA"/>
</dbReference>
<feature type="transmembrane region" description="Helical" evidence="2">
    <location>
        <begin position="46"/>
        <end position="65"/>
    </location>
</feature>
<dbReference type="AlphaFoldDB" id="A0A086BPB5"/>
<feature type="compositionally biased region" description="Polar residues" evidence="1">
    <location>
        <begin position="79"/>
        <end position="93"/>
    </location>
</feature>
<evidence type="ECO:0000313" key="4">
    <source>
        <dbReference type="Proteomes" id="UP000028730"/>
    </source>
</evidence>
<gene>
    <name evidence="3" type="ORF">BBOMB_1178</name>
</gene>
<feature type="compositionally biased region" description="Basic and acidic residues" evidence="1">
    <location>
        <begin position="1"/>
        <end position="18"/>
    </location>
</feature>
<sequence>MKQGARDMHHGDGHDDNGRPVPAHAMDLPDAAGKATVGKRSYRGPAIIVFALIAIVALALVAILLPRLSNPHAPDLTSAKASASTQPRQSATTDDQDRSDSVATLYLHGYNGGKVSTDSMIEYAEKHEDATKVLTVTISSQGDVKLTGTWPKHTKRPLIQVLFEDNTNVDYGVTSEWVHSLIVTLQQRYHIRRYNTVAHSMGNLVMMYYEMQYGQDTSLPKLEKQVNIAGNFDGIVGVDDSPNMNTIQADGSPTYRNQHFNYLLAHKNNYPDGVEVLNIFGNLDDGTNSDNNISTASARSLNYILKGKAASYREIEVHGKMGQHSKLHENPKVSDEIDAFLWGRG</sequence>
<dbReference type="InterPro" id="IPR029058">
    <property type="entry name" value="AB_hydrolase_fold"/>
</dbReference>
<dbReference type="STRING" id="1341695.BBOMB_1178"/>
<reference evidence="3 4" key="1">
    <citation type="journal article" date="2014" name="Appl. Environ. Microbiol.">
        <title>Genomic encyclopedia of type strains of the genus Bifidobacterium.</title>
        <authorList>
            <person name="Milani C."/>
            <person name="Lugli G.A."/>
            <person name="Duranti S."/>
            <person name="Turroni F."/>
            <person name="Bottacini F."/>
            <person name="Mangifesta M."/>
            <person name="Sanchez B."/>
            <person name="Viappiani A."/>
            <person name="Mancabelli L."/>
            <person name="Taminiau B."/>
            <person name="Delcenserie V."/>
            <person name="Barrangou R."/>
            <person name="Margolles A."/>
            <person name="van Sinderen D."/>
            <person name="Ventura M."/>
        </authorList>
    </citation>
    <scope>NUCLEOTIDE SEQUENCE [LARGE SCALE GENOMIC DNA]</scope>
    <source>
        <strain evidence="3 4">DSM 19703</strain>
    </source>
</reference>
<evidence type="ECO:0000256" key="1">
    <source>
        <dbReference type="SAM" id="MobiDB-lite"/>
    </source>
</evidence>
<comment type="caution">
    <text evidence="3">The sequence shown here is derived from an EMBL/GenBank/DDBJ whole genome shotgun (WGS) entry which is preliminary data.</text>
</comment>
<dbReference type="InterPro" id="IPR010315">
    <property type="entry name" value="DUF915_hydro-like"/>
</dbReference>
<dbReference type="Gene3D" id="3.40.50.1820">
    <property type="entry name" value="alpha/beta hydrolase"/>
    <property type="match status" value="1"/>
</dbReference>
<dbReference type="SUPFAM" id="SSF53474">
    <property type="entry name" value="alpha/beta-Hydrolases"/>
    <property type="match status" value="1"/>
</dbReference>
<protein>
    <submittedName>
        <fullName evidence="3">Cell surface hydrolase</fullName>
    </submittedName>
</protein>
<name>A0A086BPB5_9BIFI</name>
<evidence type="ECO:0000313" key="3">
    <source>
        <dbReference type="EMBL" id="KFF31779.1"/>
    </source>
</evidence>
<dbReference type="Proteomes" id="UP000028730">
    <property type="component" value="Unassembled WGS sequence"/>
</dbReference>
<keyword evidence="2" id="KW-0812">Transmembrane</keyword>
<dbReference type="eggNOG" id="COG4814">
    <property type="taxonomic scope" value="Bacteria"/>
</dbReference>
<keyword evidence="2" id="KW-1133">Transmembrane helix</keyword>
<dbReference type="GO" id="GO:0016787">
    <property type="term" value="F:hydrolase activity"/>
    <property type="evidence" value="ECO:0007669"/>
    <property type="project" value="UniProtKB-KW"/>
</dbReference>
<feature type="region of interest" description="Disordered" evidence="1">
    <location>
        <begin position="1"/>
        <end position="27"/>
    </location>
</feature>
<accession>A0A086BPB5</accession>
<dbReference type="Pfam" id="PF06028">
    <property type="entry name" value="DUF915"/>
    <property type="match status" value="1"/>
</dbReference>
<feature type="region of interest" description="Disordered" evidence="1">
    <location>
        <begin position="75"/>
        <end position="99"/>
    </location>
</feature>
<evidence type="ECO:0000256" key="2">
    <source>
        <dbReference type="SAM" id="Phobius"/>
    </source>
</evidence>
<keyword evidence="3" id="KW-0378">Hydrolase</keyword>
<keyword evidence="2" id="KW-0472">Membrane</keyword>
<organism evidence="3 4">
    <name type="scientific">Bifidobacterium bombi DSM 19703</name>
    <dbReference type="NCBI Taxonomy" id="1341695"/>
    <lineage>
        <taxon>Bacteria</taxon>
        <taxon>Bacillati</taxon>
        <taxon>Actinomycetota</taxon>
        <taxon>Actinomycetes</taxon>
        <taxon>Bifidobacteriales</taxon>
        <taxon>Bifidobacteriaceae</taxon>
        <taxon>Bifidobacterium</taxon>
    </lineage>
</organism>